<dbReference type="InterPro" id="IPR011110">
    <property type="entry name" value="Reg_prop"/>
</dbReference>
<gene>
    <name evidence="3" type="ORF">GCM10010831_08480</name>
</gene>
<dbReference type="SUPFAM" id="SSF63829">
    <property type="entry name" value="Calcium-dependent phosphotriesterase"/>
    <property type="match status" value="1"/>
</dbReference>
<dbReference type="Gene3D" id="2.130.10.10">
    <property type="entry name" value="YVTN repeat-like/Quinoprotein amine dehydrogenase"/>
    <property type="match status" value="2"/>
</dbReference>
<sequence>MREFWRDSIIYFGFLLICFHGFAQIYPKKTISIKNGLPSNTVYDIAQDKSGDLWVATEHGLSHLNEAKIINYTENDGLPHNSCWQVEVDDNNTVWTGTFGGGLAYFDGEKFVSINEDDGLTDNSIRKLYYKSPNLYVGTQNGLSIINTNTKQLKTFKEEDARLQVMDFFEFDNKVYFITYNTGSFRIEPNKIKQVNDDKSFFSVMAKNDSLYLSKDGNHRWLNSIHKTSVMDFINNKRNYIDFGGSVFWDFQSIKNKVYGAAWGVNYASGGFYQIADNRLVPLNERYNIESIEIHSMLHLQKTKQLLLATKDKGVQVLDLEHLVSHYPKTNLKSSLTSKDGDVFYSFDDYLEIQLKNKTQILSKKDFIRYMNNEILNNNLESRFPQKKRFRYFSLTQERLENFFNLDKIWEFDGSIYINSKIGIFKIDKQNQGYKISNYYPISSSNGFYLGPKLGLIFQYPYSKVFIFKNPQKPKKIQQFELSDPNSPRDIIKFIKLKDRLFAVSRFAGIYYYEKGKFTSLYQNGSVQEKEFVTARKISDSTLLTTDYRGNIFQLTYNDTLTFKKVLNRSELSGYGISAIDSYGDYIIAVSNTGLNFVNLNTGEKRFLDQEQGFDALNIQDIQVTGHTLILTTPKGLYHINLFKLLENPTKLISIETNSLRVNGNKTELSKVEGIKLRHNQNRFDISLKGDNIKYPKKVDYRYRILGLEHTKWSDWQSWFDNKEIIIPYLPPGDYDIELEYINNYSGQLGCSKIVQFSIKQAFWDTIPFYILYVFLITGLVYIFIRRRYQILNKRQKQKSILEKRIAEAKMEALRSQMNPHFIFNAIGAIQNFVIDNDTDSSLNYMNSFSKLIRKTLDYSSRRTITIKEEIGFLKLFVKIQNLRFGNKVIYTTRVQKNLDKNLVKIPPMLLQPIVENCFEHAFNDKIESPKISIYFTLKNNLIEIKISDNGIGFDNSLKSKSKGLKLIEERLTLIHPENRLIITSNNEGTSVKIILKAY</sequence>
<feature type="transmembrane region" description="Helical" evidence="1">
    <location>
        <begin position="767"/>
        <end position="785"/>
    </location>
</feature>
<accession>A0A916ZQJ5</accession>
<dbReference type="PANTHER" id="PTHR34220">
    <property type="entry name" value="SENSOR HISTIDINE KINASE YPDA"/>
    <property type="match status" value="1"/>
</dbReference>
<dbReference type="EMBL" id="BMGL01000004">
    <property type="protein sequence ID" value="GGE09223.1"/>
    <property type="molecule type" value="Genomic_DNA"/>
</dbReference>
<reference evidence="3 4" key="1">
    <citation type="journal article" date="2014" name="Int. J. Syst. Evol. Microbiol.">
        <title>Complete genome sequence of Corynebacterium casei LMG S-19264T (=DSM 44701T), isolated from a smear-ripened cheese.</title>
        <authorList>
            <consortium name="US DOE Joint Genome Institute (JGI-PGF)"/>
            <person name="Walter F."/>
            <person name="Albersmeier A."/>
            <person name="Kalinowski J."/>
            <person name="Ruckert C."/>
        </authorList>
    </citation>
    <scope>NUCLEOTIDE SEQUENCE [LARGE SCALE GENOMIC DNA]</scope>
    <source>
        <strain evidence="3 4">CGMCC 1.12925</strain>
    </source>
</reference>
<comment type="caution">
    <text evidence="3">The sequence shown here is derived from an EMBL/GenBank/DDBJ whole genome shotgun (WGS) entry which is preliminary data.</text>
</comment>
<organism evidence="3 4">
    <name type="scientific">Psychroflexus salis</name>
    <dbReference type="NCBI Taxonomy" id="1526574"/>
    <lineage>
        <taxon>Bacteria</taxon>
        <taxon>Pseudomonadati</taxon>
        <taxon>Bacteroidota</taxon>
        <taxon>Flavobacteriia</taxon>
        <taxon>Flavobacteriales</taxon>
        <taxon>Flavobacteriaceae</taxon>
        <taxon>Psychroflexus</taxon>
    </lineage>
</organism>
<proteinExistence type="predicted"/>
<dbReference type="Pfam" id="PF06580">
    <property type="entry name" value="His_kinase"/>
    <property type="match status" value="1"/>
</dbReference>
<keyword evidence="4" id="KW-1185">Reference proteome</keyword>
<dbReference type="InterPro" id="IPR010559">
    <property type="entry name" value="Sig_transdc_His_kin_internal"/>
</dbReference>
<feature type="domain" description="Signal transduction histidine kinase internal region" evidence="2">
    <location>
        <begin position="809"/>
        <end position="888"/>
    </location>
</feature>
<keyword evidence="3" id="KW-0418">Kinase</keyword>
<evidence type="ECO:0000313" key="3">
    <source>
        <dbReference type="EMBL" id="GGE09223.1"/>
    </source>
</evidence>
<dbReference type="Gene3D" id="2.60.40.10">
    <property type="entry name" value="Immunoglobulins"/>
    <property type="match status" value="1"/>
</dbReference>
<dbReference type="RefSeq" id="WP_188405563.1">
    <property type="nucleotide sequence ID" value="NZ_BMGL01000004.1"/>
</dbReference>
<evidence type="ECO:0000256" key="1">
    <source>
        <dbReference type="SAM" id="Phobius"/>
    </source>
</evidence>
<dbReference type="AlphaFoldDB" id="A0A916ZQJ5"/>
<dbReference type="PANTHER" id="PTHR34220:SF7">
    <property type="entry name" value="SENSOR HISTIDINE KINASE YPDA"/>
    <property type="match status" value="1"/>
</dbReference>
<dbReference type="InterPro" id="IPR036890">
    <property type="entry name" value="HATPase_C_sf"/>
</dbReference>
<dbReference type="GO" id="GO:0000155">
    <property type="term" value="F:phosphorelay sensor kinase activity"/>
    <property type="evidence" value="ECO:0007669"/>
    <property type="project" value="InterPro"/>
</dbReference>
<dbReference type="Proteomes" id="UP000599688">
    <property type="component" value="Unassembled WGS sequence"/>
</dbReference>
<dbReference type="SUPFAM" id="SSF55874">
    <property type="entry name" value="ATPase domain of HSP90 chaperone/DNA topoisomerase II/histidine kinase"/>
    <property type="match status" value="1"/>
</dbReference>
<keyword evidence="1" id="KW-0812">Transmembrane</keyword>
<keyword evidence="1" id="KW-1133">Transmembrane helix</keyword>
<name>A0A916ZQJ5_9FLAO</name>
<dbReference type="InterPro" id="IPR013783">
    <property type="entry name" value="Ig-like_fold"/>
</dbReference>
<evidence type="ECO:0000259" key="2">
    <source>
        <dbReference type="Pfam" id="PF06580"/>
    </source>
</evidence>
<keyword evidence="3" id="KW-0808">Transferase</keyword>
<dbReference type="Pfam" id="PF07494">
    <property type="entry name" value="Reg_prop"/>
    <property type="match status" value="1"/>
</dbReference>
<dbReference type="InterPro" id="IPR050640">
    <property type="entry name" value="Bact_2-comp_sensor_kinase"/>
</dbReference>
<protein>
    <submittedName>
        <fullName evidence="3">Histidine kinase</fullName>
    </submittedName>
</protein>
<keyword evidence="1" id="KW-0472">Membrane</keyword>
<dbReference type="InterPro" id="IPR015943">
    <property type="entry name" value="WD40/YVTN_repeat-like_dom_sf"/>
</dbReference>
<dbReference type="Gene3D" id="3.30.565.10">
    <property type="entry name" value="Histidine kinase-like ATPase, C-terminal domain"/>
    <property type="match status" value="1"/>
</dbReference>
<evidence type="ECO:0000313" key="4">
    <source>
        <dbReference type="Proteomes" id="UP000599688"/>
    </source>
</evidence>
<dbReference type="GO" id="GO:0016020">
    <property type="term" value="C:membrane"/>
    <property type="evidence" value="ECO:0007669"/>
    <property type="project" value="InterPro"/>
</dbReference>